<dbReference type="Proteomes" id="UP000260943">
    <property type="component" value="Unassembled WGS sequence"/>
</dbReference>
<dbReference type="InterPro" id="IPR050834">
    <property type="entry name" value="Glycosyltransf_2"/>
</dbReference>
<accession>A0A3E4QTS0</accession>
<comment type="caution">
    <text evidence="2">The sequence shown here is derived from an EMBL/GenBank/DDBJ whole genome shotgun (WGS) entry which is preliminary data.</text>
</comment>
<evidence type="ECO:0000313" key="2">
    <source>
        <dbReference type="EMBL" id="RGL10184.1"/>
    </source>
</evidence>
<reference evidence="2 3" key="1">
    <citation type="submission" date="2018-08" db="EMBL/GenBank/DDBJ databases">
        <title>A genome reference for cultivated species of the human gut microbiota.</title>
        <authorList>
            <person name="Zou Y."/>
            <person name="Xue W."/>
            <person name="Luo G."/>
        </authorList>
    </citation>
    <scope>NUCLEOTIDE SEQUENCE [LARGE SCALE GENOMIC DNA]</scope>
    <source>
        <strain evidence="2 3">TF08-14</strain>
    </source>
</reference>
<dbReference type="EMBL" id="QSRJ01000006">
    <property type="protein sequence ID" value="RGL10184.1"/>
    <property type="molecule type" value="Genomic_DNA"/>
</dbReference>
<feature type="domain" description="Glycosyltransferase 2-like" evidence="1">
    <location>
        <begin position="27"/>
        <end position="141"/>
    </location>
</feature>
<dbReference type="Gene3D" id="3.90.550.10">
    <property type="entry name" value="Spore Coat Polysaccharide Biosynthesis Protein SpsA, Chain A"/>
    <property type="match status" value="1"/>
</dbReference>
<dbReference type="InterPro" id="IPR029044">
    <property type="entry name" value="Nucleotide-diphossugar_trans"/>
</dbReference>
<dbReference type="AlphaFoldDB" id="A0A3E4QTS0"/>
<keyword evidence="2" id="KW-0808">Transferase</keyword>
<dbReference type="PANTHER" id="PTHR43685:SF2">
    <property type="entry name" value="GLYCOSYLTRANSFERASE 2-LIKE DOMAIN-CONTAINING PROTEIN"/>
    <property type="match status" value="1"/>
</dbReference>
<dbReference type="InterPro" id="IPR001173">
    <property type="entry name" value="Glyco_trans_2-like"/>
</dbReference>
<gene>
    <name evidence="2" type="ORF">DXC81_06270</name>
</gene>
<evidence type="ECO:0000259" key="1">
    <source>
        <dbReference type="Pfam" id="PF00535"/>
    </source>
</evidence>
<dbReference type="SUPFAM" id="SSF53448">
    <property type="entry name" value="Nucleotide-diphospho-sugar transferases"/>
    <property type="match status" value="1"/>
</dbReference>
<evidence type="ECO:0000313" key="3">
    <source>
        <dbReference type="Proteomes" id="UP000260943"/>
    </source>
</evidence>
<proteinExistence type="predicted"/>
<sequence length="371" mass="40873">MTKDIKCSVSNGGISLVRRAPKRPCVSVILAAHNAGEHLTRAIESVLNQDYEDLELIVANCASSDRTASVCERFVDRDIRVEAVSVDNNSMSCGRAAACSVARGRYLLFVGQDDWLGAGFLDAMVAAAREHDAQMVIPEFSVDTEQADGSRVFATLSHESCFWDGAEAFHQGAAPFVENGVLAFAAGKLFTRECIEAMAELPDMCHNEVSFMTGCVRDLARVAVVEGARYHLLQPSTPAHAAFDPGMFARCQEDYRRLRDLYEYWGLLDDAAAMSAVHRRYLRELIRCIENVCASSNRLSASERRDRVQDMLDAAPTREAIEAVKESSHEFGIMYAPIARRSVMACFMGARIQDIVGRALLPFVSCAEARL</sequence>
<name>A0A3E4QTS0_9ACTN</name>
<dbReference type="PANTHER" id="PTHR43685">
    <property type="entry name" value="GLYCOSYLTRANSFERASE"/>
    <property type="match status" value="1"/>
</dbReference>
<protein>
    <submittedName>
        <fullName evidence="2">Glycosyltransferase family 2 protein</fullName>
    </submittedName>
</protein>
<dbReference type="Pfam" id="PF00535">
    <property type="entry name" value="Glycos_transf_2"/>
    <property type="match status" value="1"/>
</dbReference>
<dbReference type="GO" id="GO:0016740">
    <property type="term" value="F:transferase activity"/>
    <property type="evidence" value="ECO:0007669"/>
    <property type="project" value="UniProtKB-KW"/>
</dbReference>
<dbReference type="CDD" id="cd00761">
    <property type="entry name" value="Glyco_tranf_GTA_type"/>
    <property type="match status" value="1"/>
</dbReference>
<organism evidence="2 3">
    <name type="scientific">Collinsella tanakaei</name>
    <dbReference type="NCBI Taxonomy" id="626935"/>
    <lineage>
        <taxon>Bacteria</taxon>
        <taxon>Bacillati</taxon>
        <taxon>Actinomycetota</taxon>
        <taxon>Coriobacteriia</taxon>
        <taxon>Coriobacteriales</taxon>
        <taxon>Coriobacteriaceae</taxon>
        <taxon>Collinsella</taxon>
    </lineage>
</organism>